<dbReference type="Proteomes" id="UP000295172">
    <property type="component" value="Unassembled WGS sequence"/>
</dbReference>
<dbReference type="Gene3D" id="1.10.10.60">
    <property type="entry name" value="Homeodomain-like"/>
    <property type="match status" value="1"/>
</dbReference>
<dbReference type="AlphaFoldDB" id="A0A4V6PDD0"/>
<dbReference type="PRINTS" id="PR01590">
    <property type="entry name" value="HTHFIS"/>
</dbReference>
<reference evidence="6 7" key="1">
    <citation type="submission" date="2019-02" db="EMBL/GenBank/DDBJ databases">
        <title>Draft genome sequences of novel Actinobacteria.</title>
        <authorList>
            <person name="Sahin N."/>
            <person name="Ay H."/>
            <person name="Saygin H."/>
        </authorList>
    </citation>
    <scope>NUCLEOTIDE SEQUENCE [LARGE SCALE GENOMIC DNA]</scope>
    <source>
        <strain evidence="6 7">16K104</strain>
    </source>
</reference>
<dbReference type="Pfam" id="PF25601">
    <property type="entry name" value="AAA_lid_14"/>
    <property type="match status" value="1"/>
</dbReference>
<evidence type="ECO:0000259" key="5">
    <source>
        <dbReference type="PROSITE" id="PS50045"/>
    </source>
</evidence>
<keyword evidence="1" id="KW-0547">Nucleotide-binding</keyword>
<protein>
    <recommendedName>
        <fullName evidence="5">Sigma-54 factor interaction domain-containing protein</fullName>
    </recommendedName>
</protein>
<evidence type="ECO:0000256" key="4">
    <source>
        <dbReference type="ARBA" id="ARBA00023163"/>
    </source>
</evidence>
<dbReference type="InterPro" id="IPR029016">
    <property type="entry name" value="GAF-like_dom_sf"/>
</dbReference>
<evidence type="ECO:0000256" key="1">
    <source>
        <dbReference type="ARBA" id="ARBA00022741"/>
    </source>
</evidence>
<evidence type="ECO:0000313" key="6">
    <source>
        <dbReference type="EMBL" id="TDD30007.1"/>
    </source>
</evidence>
<dbReference type="GO" id="GO:0005524">
    <property type="term" value="F:ATP binding"/>
    <property type="evidence" value="ECO:0007669"/>
    <property type="project" value="UniProtKB-KW"/>
</dbReference>
<dbReference type="GO" id="GO:0006355">
    <property type="term" value="P:regulation of DNA-templated transcription"/>
    <property type="evidence" value="ECO:0007669"/>
    <property type="project" value="InterPro"/>
</dbReference>
<dbReference type="SUPFAM" id="SSF46689">
    <property type="entry name" value="Homeodomain-like"/>
    <property type="match status" value="1"/>
</dbReference>
<dbReference type="PANTHER" id="PTHR32071">
    <property type="entry name" value="TRANSCRIPTIONAL REGULATORY PROTEIN"/>
    <property type="match status" value="1"/>
</dbReference>
<dbReference type="RefSeq" id="WP_165949092.1">
    <property type="nucleotide sequence ID" value="NZ_SMKR01000006.1"/>
</dbReference>
<dbReference type="InterPro" id="IPR058031">
    <property type="entry name" value="AAA_lid_NorR"/>
</dbReference>
<dbReference type="InterPro" id="IPR002078">
    <property type="entry name" value="Sigma_54_int"/>
</dbReference>
<evidence type="ECO:0000313" key="7">
    <source>
        <dbReference type="Proteomes" id="UP000295172"/>
    </source>
</evidence>
<keyword evidence="3" id="KW-0805">Transcription regulation</keyword>
<accession>A0A4V6PDD0</accession>
<dbReference type="Gene3D" id="3.30.450.40">
    <property type="match status" value="1"/>
</dbReference>
<gene>
    <name evidence="6" type="ORF">E1218_02465</name>
</gene>
<keyword evidence="4" id="KW-0804">Transcription</keyword>
<evidence type="ECO:0000256" key="3">
    <source>
        <dbReference type="ARBA" id="ARBA00023015"/>
    </source>
</evidence>
<dbReference type="EMBL" id="SMKR01000006">
    <property type="protein sequence ID" value="TDD30007.1"/>
    <property type="molecule type" value="Genomic_DNA"/>
</dbReference>
<dbReference type="GO" id="GO:0043565">
    <property type="term" value="F:sequence-specific DNA binding"/>
    <property type="evidence" value="ECO:0007669"/>
    <property type="project" value="InterPro"/>
</dbReference>
<dbReference type="InterPro" id="IPR009057">
    <property type="entry name" value="Homeodomain-like_sf"/>
</dbReference>
<name>A0A4V6PDD0_9ACTN</name>
<dbReference type="SUPFAM" id="SSF52540">
    <property type="entry name" value="P-loop containing nucleoside triphosphate hydrolases"/>
    <property type="match status" value="1"/>
</dbReference>
<dbReference type="PROSITE" id="PS50045">
    <property type="entry name" value="SIGMA54_INTERACT_4"/>
    <property type="match status" value="1"/>
</dbReference>
<keyword evidence="2" id="KW-0067">ATP-binding</keyword>
<evidence type="ECO:0000256" key="2">
    <source>
        <dbReference type="ARBA" id="ARBA00022840"/>
    </source>
</evidence>
<organism evidence="6 7">
    <name type="scientific">Kribbella turkmenica</name>
    <dbReference type="NCBI Taxonomy" id="2530375"/>
    <lineage>
        <taxon>Bacteria</taxon>
        <taxon>Bacillati</taxon>
        <taxon>Actinomycetota</taxon>
        <taxon>Actinomycetes</taxon>
        <taxon>Propionibacteriales</taxon>
        <taxon>Kribbellaceae</taxon>
        <taxon>Kribbella</taxon>
    </lineage>
</organism>
<dbReference type="Gene3D" id="3.40.50.300">
    <property type="entry name" value="P-loop containing nucleotide triphosphate hydrolases"/>
    <property type="match status" value="1"/>
</dbReference>
<comment type="caution">
    <text evidence="6">The sequence shown here is derived from an EMBL/GenBank/DDBJ whole genome shotgun (WGS) entry which is preliminary data.</text>
</comment>
<dbReference type="InterPro" id="IPR027417">
    <property type="entry name" value="P-loop_NTPase"/>
</dbReference>
<feature type="domain" description="Sigma-54 factor interaction" evidence="5">
    <location>
        <begin position="453"/>
        <end position="513"/>
    </location>
</feature>
<dbReference type="Gene3D" id="1.10.8.60">
    <property type="match status" value="1"/>
</dbReference>
<proteinExistence type="predicted"/>
<dbReference type="InterPro" id="IPR002197">
    <property type="entry name" value="HTH_Fis"/>
</dbReference>
<dbReference type="Pfam" id="PF02954">
    <property type="entry name" value="HTH_8"/>
    <property type="match status" value="1"/>
</dbReference>
<keyword evidence="7" id="KW-1185">Reference proteome</keyword>
<sequence>MFRSGTLAETAKRHRPAVPVAAVDAGTGHRHPLAMASDVVADLRHLRPEIALSWQRSLLCGLTPDEPREPATIPEIDRSSRLLDAARPILEQLADDLSGTDFCLLLANRNACIVDRYSSGPGIARQLDGIGAVVGRPFTEELTGTNSIGTALELRHGVAVNGKEHFIAAMKRFSCYGQPILHPITRRVEAILEITSPVQIAPRLWIPIINRAAKDIEHRLRAGARLAEQRMLAAYEEACGRGRRPVVVLGDNLVLANPAAVDLLHIADHALLREMAAQPGAAPRWEQNILLESGLRSAVTFERIPDSNGAGLFDITVLDRPRLPVPRLAGVSGPSEALSDQLANWRVRRAPLVIAGEAGTGRTTVARQLAGSLPMATVDPITLAKETAAGEPTWPSPGTLLVVDGVGTLPDDVASRLRRLLRDTQTWFALISSPLVSMTGPNAELVSLCLNRVQLQPLRYQQEDFTQIVNEILRRLAPGRTAGLDGRTWNALRGQPWPGNYRELTDVLHFALNHNPAGPLRPEDLPPAYRRVHSKHQLTHLEQVERDTILRMLEDLQGNKARTAHALGIGRTTLYRRLRELGID</sequence>